<dbReference type="InterPro" id="IPR012433">
    <property type="entry name" value="Imm11"/>
</dbReference>
<organism evidence="2 3">
    <name type="scientific">Porphyromonas macacae</name>
    <dbReference type="NCBI Taxonomy" id="28115"/>
    <lineage>
        <taxon>Bacteria</taxon>
        <taxon>Pseudomonadati</taxon>
        <taxon>Bacteroidota</taxon>
        <taxon>Bacteroidia</taxon>
        <taxon>Bacteroidales</taxon>
        <taxon>Porphyromonadaceae</taxon>
        <taxon>Porphyromonas</taxon>
    </lineage>
</organism>
<accession>A0A379E9F5</accession>
<dbReference type="AlphaFoldDB" id="A0A379E9F5"/>
<dbReference type="RefSeq" id="WP_025004893.1">
    <property type="nucleotide sequence ID" value="NZ_UGTF01000002.1"/>
</dbReference>
<dbReference type="EMBL" id="UGTF01000002">
    <property type="protein sequence ID" value="SUB89295.1"/>
    <property type="molecule type" value="Genomic_DNA"/>
</dbReference>
<sequence length="192" mass="22488">MNYLLEVISQPEFVVKFKKDNPKIDNDLDLGNFVKPELIKQPLGYIDANNGKITFDVLLTFDAITAVSGGILVSNRMRTLIEENFPHEVQFFETIIDFKGKKTTDFFVINIYNKIECYDLEDSIYEKNLVDNSYEFEKITPVKGLLEEYGIEYNIVRSVYDNKIVVSDKFKNLMTKNKINSLEYNEEFIMEW</sequence>
<evidence type="ECO:0000313" key="2">
    <source>
        <dbReference type="EMBL" id="SUB89295.1"/>
    </source>
</evidence>
<protein>
    <recommendedName>
        <fullName evidence="1">Immunity MXAN-0049 protein domain-containing protein</fullName>
    </recommendedName>
</protein>
<evidence type="ECO:0000259" key="1">
    <source>
        <dbReference type="Pfam" id="PF07791"/>
    </source>
</evidence>
<evidence type="ECO:0000313" key="3">
    <source>
        <dbReference type="Proteomes" id="UP000254156"/>
    </source>
</evidence>
<proteinExistence type="predicted"/>
<feature type="domain" description="Immunity MXAN-0049 protein" evidence="1">
    <location>
        <begin position="62"/>
        <end position="185"/>
    </location>
</feature>
<name>A0A379E9F5_9PORP</name>
<reference evidence="2 3" key="1">
    <citation type="submission" date="2018-06" db="EMBL/GenBank/DDBJ databases">
        <authorList>
            <consortium name="Pathogen Informatics"/>
            <person name="Doyle S."/>
        </authorList>
    </citation>
    <scope>NUCLEOTIDE SEQUENCE [LARGE SCALE GENOMIC DNA]</scope>
    <source>
        <strain evidence="2 3">NCTC11632</strain>
    </source>
</reference>
<gene>
    <name evidence="2" type="ORF">NCTC11632_01397</name>
</gene>
<dbReference type="Pfam" id="PF07791">
    <property type="entry name" value="Imm11"/>
    <property type="match status" value="1"/>
</dbReference>
<dbReference type="Proteomes" id="UP000254156">
    <property type="component" value="Unassembled WGS sequence"/>
</dbReference>